<dbReference type="PANTHER" id="PTHR34354">
    <property type="entry name" value="NADPH-DEPENDENT 7-CYANO-7-DEAZAGUANINE REDUCTASE"/>
    <property type="match status" value="1"/>
</dbReference>
<keyword evidence="2" id="KW-0671">Queuosine biosynthesis</keyword>
<keyword evidence="4" id="KW-0560">Oxidoreductase</keyword>
<dbReference type="Gene3D" id="3.30.1130.10">
    <property type="match status" value="2"/>
</dbReference>
<name>A0A2A5BB80_9GAMM</name>
<keyword evidence="1" id="KW-0963">Cytoplasm</keyword>
<evidence type="ECO:0000256" key="4">
    <source>
        <dbReference type="ARBA" id="ARBA00023002"/>
    </source>
</evidence>
<dbReference type="NCBIfam" id="TIGR03138">
    <property type="entry name" value="QueF"/>
    <property type="match status" value="1"/>
</dbReference>
<dbReference type="InterPro" id="IPR016428">
    <property type="entry name" value="QueF_type2"/>
</dbReference>
<dbReference type="InterPro" id="IPR029500">
    <property type="entry name" value="QueF"/>
</dbReference>
<dbReference type="GO" id="GO:0005737">
    <property type="term" value="C:cytoplasm"/>
    <property type="evidence" value="ECO:0007669"/>
    <property type="project" value="InterPro"/>
</dbReference>
<evidence type="ECO:0000256" key="3">
    <source>
        <dbReference type="ARBA" id="ARBA00022857"/>
    </source>
</evidence>
<dbReference type="GO" id="GO:0008616">
    <property type="term" value="P:tRNA queuosine(34) biosynthetic process"/>
    <property type="evidence" value="ECO:0007669"/>
    <property type="project" value="UniProtKB-KW"/>
</dbReference>
<dbReference type="PIRSF" id="PIRSF004750">
    <property type="entry name" value="Nitrile_oxidored_YqcD_prd"/>
    <property type="match status" value="1"/>
</dbReference>
<evidence type="ECO:0000259" key="5">
    <source>
        <dbReference type="Pfam" id="PF14819"/>
    </source>
</evidence>
<feature type="domain" description="NADPH-dependent 7-cyano-7-deazaguanine reductase N-terminal" evidence="5">
    <location>
        <begin position="14"/>
        <end position="120"/>
    </location>
</feature>
<reference evidence="7" key="1">
    <citation type="submission" date="2017-08" db="EMBL/GenBank/DDBJ databases">
        <title>A dynamic microbial community with high functional redundancy inhabits the cold, oxic subseafloor aquifer.</title>
        <authorList>
            <person name="Tully B.J."/>
            <person name="Wheat C.G."/>
            <person name="Glazer B.T."/>
            <person name="Huber J.A."/>
        </authorList>
    </citation>
    <scope>NUCLEOTIDE SEQUENCE [LARGE SCALE GENOMIC DNA]</scope>
</reference>
<organism evidence="6 7">
    <name type="scientific">SAR86 cluster bacterium</name>
    <dbReference type="NCBI Taxonomy" id="2030880"/>
    <lineage>
        <taxon>Bacteria</taxon>
        <taxon>Pseudomonadati</taxon>
        <taxon>Pseudomonadota</taxon>
        <taxon>Gammaproteobacteria</taxon>
        <taxon>SAR86 cluster</taxon>
    </lineage>
</organism>
<dbReference type="EMBL" id="NVVJ01000002">
    <property type="protein sequence ID" value="PCJ28408.1"/>
    <property type="molecule type" value="Genomic_DNA"/>
</dbReference>
<dbReference type="SUPFAM" id="SSF55620">
    <property type="entry name" value="Tetrahydrobiopterin biosynthesis enzymes-like"/>
    <property type="match status" value="1"/>
</dbReference>
<evidence type="ECO:0000256" key="1">
    <source>
        <dbReference type="ARBA" id="ARBA00022490"/>
    </source>
</evidence>
<dbReference type="Pfam" id="PF14819">
    <property type="entry name" value="QueF_N"/>
    <property type="match status" value="1"/>
</dbReference>
<dbReference type="InterPro" id="IPR043133">
    <property type="entry name" value="GTP-CH-I_C/QueF"/>
</dbReference>
<dbReference type="AlphaFoldDB" id="A0A2A5BB80"/>
<dbReference type="GO" id="GO:0033739">
    <property type="term" value="F:preQ1 synthase activity"/>
    <property type="evidence" value="ECO:0007669"/>
    <property type="project" value="InterPro"/>
</dbReference>
<protein>
    <submittedName>
        <fullName evidence="6">NADPH-dependent 7-cyano-7-deazaguanine reductase QueF</fullName>
    </submittedName>
</protein>
<gene>
    <name evidence="6" type="primary">queF</name>
    <name evidence="6" type="ORF">COA96_00760</name>
</gene>
<dbReference type="Pfam" id="PF14489">
    <property type="entry name" value="QueF"/>
    <property type="match status" value="1"/>
</dbReference>
<dbReference type="InterPro" id="IPR029139">
    <property type="entry name" value="QueF_N"/>
</dbReference>
<evidence type="ECO:0000313" key="6">
    <source>
        <dbReference type="EMBL" id="PCJ28408.1"/>
    </source>
</evidence>
<comment type="caution">
    <text evidence="6">The sequence shown here is derived from an EMBL/GenBank/DDBJ whole genome shotgun (WGS) entry which is preliminary data.</text>
</comment>
<sequence length="272" mass="31275">MDKNPLGEDSPNPNKYSPDILYPIARWATRSLLDIDKKILMFGIDHWQAYEISWLDSNGKPRVGIGEFFFNSDSENIVESKSLKLYLNSLNQERFETSDKFKAVLEKDLSALSRSEVMIEIYGLDEVENYPRQHRAGKSIDELSIGEYSSSADAELLTTDELVVDDEQLYSDLFRSNCPVTGQPDWASIEIRYTGKKIDEASLLTYLISYRGHQGYHEECAERIFRDITVQCQPTELRVAMNFLRRGGLDINVYRSTVPVTSDSVNYRQIRQ</sequence>
<dbReference type="Proteomes" id="UP000218327">
    <property type="component" value="Unassembled WGS sequence"/>
</dbReference>
<evidence type="ECO:0000313" key="7">
    <source>
        <dbReference type="Proteomes" id="UP000218327"/>
    </source>
</evidence>
<dbReference type="InterPro" id="IPR050084">
    <property type="entry name" value="NADPH_dep_7-cyano-7-deazaG_red"/>
</dbReference>
<accession>A0A2A5BB80</accession>
<proteinExistence type="predicted"/>
<evidence type="ECO:0000256" key="2">
    <source>
        <dbReference type="ARBA" id="ARBA00022785"/>
    </source>
</evidence>
<dbReference type="PANTHER" id="PTHR34354:SF1">
    <property type="entry name" value="NADPH-DEPENDENT 7-CYANO-7-DEAZAGUANINE REDUCTASE"/>
    <property type="match status" value="1"/>
</dbReference>
<keyword evidence="3" id="KW-0521">NADP</keyword>